<organism evidence="5 6">
    <name type="scientific">Zea mays</name>
    <name type="common">Maize</name>
    <dbReference type="NCBI Taxonomy" id="4577"/>
    <lineage>
        <taxon>Eukaryota</taxon>
        <taxon>Viridiplantae</taxon>
        <taxon>Streptophyta</taxon>
        <taxon>Embryophyta</taxon>
        <taxon>Tracheophyta</taxon>
        <taxon>Spermatophyta</taxon>
        <taxon>Magnoliopsida</taxon>
        <taxon>Liliopsida</taxon>
        <taxon>Poales</taxon>
        <taxon>Poaceae</taxon>
        <taxon>PACMAD clade</taxon>
        <taxon>Panicoideae</taxon>
        <taxon>Andropogonodae</taxon>
        <taxon>Andropogoneae</taxon>
        <taxon>Tripsacinae</taxon>
        <taxon>Zea</taxon>
    </lineage>
</organism>
<dbReference type="AlphaFoldDB" id="A0A3L6FAV0"/>
<dbReference type="PROSITE" id="PS51375">
    <property type="entry name" value="PPR"/>
    <property type="match status" value="5"/>
</dbReference>
<dbReference type="GO" id="GO:0003723">
    <property type="term" value="F:RNA binding"/>
    <property type="evidence" value="ECO:0007669"/>
    <property type="project" value="InterPro"/>
</dbReference>
<dbReference type="EMBL" id="NCVQ01000005">
    <property type="protein sequence ID" value="PWZ28727.1"/>
    <property type="molecule type" value="Genomic_DNA"/>
</dbReference>
<evidence type="ECO:0000256" key="4">
    <source>
        <dbReference type="SAM" id="SignalP"/>
    </source>
</evidence>
<dbReference type="NCBIfam" id="TIGR00756">
    <property type="entry name" value="PPR"/>
    <property type="match status" value="6"/>
</dbReference>
<dbReference type="ExpressionAtlas" id="A0A3L6FAV0">
    <property type="expression patterns" value="baseline and differential"/>
</dbReference>
<dbReference type="InterPro" id="IPR011990">
    <property type="entry name" value="TPR-like_helical_dom_sf"/>
</dbReference>
<evidence type="ECO:0000313" key="5">
    <source>
        <dbReference type="EMBL" id="PWZ28727.1"/>
    </source>
</evidence>
<feature type="repeat" description="PPR" evidence="3">
    <location>
        <begin position="423"/>
        <end position="458"/>
    </location>
</feature>
<feature type="signal peptide" evidence="4">
    <location>
        <begin position="1"/>
        <end position="18"/>
    </location>
</feature>
<keyword evidence="2" id="KW-0809">Transit peptide</keyword>
<feature type="chain" id="PRO_5018204912" evidence="4">
    <location>
        <begin position="19"/>
        <end position="574"/>
    </location>
</feature>
<dbReference type="Pfam" id="PF13041">
    <property type="entry name" value="PPR_2"/>
    <property type="match status" value="2"/>
</dbReference>
<keyword evidence="1" id="KW-0677">Repeat</keyword>
<dbReference type="Gene3D" id="1.25.40.10">
    <property type="entry name" value="Tetratricopeptide repeat domain"/>
    <property type="match status" value="3"/>
</dbReference>
<dbReference type="InterPro" id="IPR046960">
    <property type="entry name" value="PPR_At4g14850-like_plant"/>
</dbReference>
<feature type="repeat" description="PPR" evidence="3">
    <location>
        <begin position="159"/>
        <end position="193"/>
    </location>
</feature>
<dbReference type="GO" id="GO:0009451">
    <property type="term" value="P:RNA modification"/>
    <property type="evidence" value="ECO:0007669"/>
    <property type="project" value="InterPro"/>
</dbReference>
<feature type="repeat" description="PPR" evidence="3">
    <location>
        <begin position="223"/>
        <end position="257"/>
    </location>
</feature>
<dbReference type="InterPro" id="IPR002885">
    <property type="entry name" value="PPR_rpt"/>
</dbReference>
<comment type="caution">
    <text evidence="5">The sequence shown here is derived from an EMBL/GenBank/DDBJ whole genome shotgun (WGS) entry which is preliminary data.</text>
</comment>
<dbReference type="Pfam" id="PF01535">
    <property type="entry name" value="PPR"/>
    <property type="match status" value="4"/>
</dbReference>
<evidence type="ECO:0000256" key="2">
    <source>
        <dbReference type="ARBA" id="ARBA00022946"/>
    </source>
</evidence>
<feature type="repeat" description="PPR" evidence="3">
    <location>
        <begin position="285"/>
        <end position="319"/>
    </location>
</feature>
<evidence type="ECO:0000256" key="3">
    <source>
        <dbReference type="PROSITE-ProRule" id="PRU00708"/>
    </source>
</evidence>
<dbReference type="Proteomes" id="UP000251960">
    <property type="component" value="Chromosome 4"/>
</dbReference>
<dbReference type="FunFam" id="1.25.40.10:FF:002135">
    <property type="entry name" value="Pentatricopeptide repeat-containing protein mitochondrial"/>
    <property type="match status" value="1"/>
</dbReference>
<reference evidence="5 6" key="1">
    <citation type="journal article" date="2018" name="Nat. Genet.">
        <title>Extensive intraspecific gene order and gene structural variations between Mo17 and other maize genomes.</title>
        <authorList>
            <person name="Sun S."/>
            <person name="Zhou Y."/>
            <person name="Chen J."/>
            <person name="Shi J."/>
            <person name="Zhao H."/>
            <person name="Zhao H."/>
            <person name="Song W."/>
            <person name="Zhang M."/>
            <person name="Cui Y."/>
            <person name="Dong X."/>
            <person name="Liu H."/>
            <person name="Ma X."/>
            <person name="Jiao Y."/>
            <person name="Wang B."/>
            <person name="Wei X."/>
            <person name="Stein J.C."/>
            <person name="Glaubitz J.C."/>
            <person name="Lu F."/>
            <person name="Yu G."/>
            <person name="Liang C."/>
            <person name="Fengler K."/>
            <person name="Li B."/>
            <person name="Rafalski A."/>
            <person name="Schnable P.S."/>
            <person name="Ware D.H."/>
            <person name="Buckler E.S."/>
            <person name="Lai J."/>
        </authorList>
    </citation>
    <scope>NUCLEOTIDE SEQUENCE [LARGE SCALE GENOMIC DNA]</scope>
    <source>
        <strain evidence="6">cv. Missouri 17</strain>
        <tissue evidence="5">Seedling</tissue>
    </source>
</reference>
<dbReference type="SUPFAM" id="SSF48452">
    <property type="entry name" value="TPR-like"/>
    <property type="match status" value="1"/>
</dbReference>
<feature type="repeat" description="PPR" evidence="3">
    <location>
        <begin position="388"/>
        <end position="422"/>
    </location>
</feature>
<protein>
    <submittedName>
        <fullName evidence="5">Pentatricopeptide repeat-containing protein</fullName>
    </submittedName>
</protein>
<dbReference type="PANTHER" id="PTHR47926">
    <property type="entry name" value="PENTATRICOPEPTIDE REPEAT-CONTAINING PROTEIN"/>
    <property type="match status" value="1"/>
</dbReference>
<keyword evidence="4" id="KW-0732">Signal</keyword>
<evidence type="ECO:0000256" key="1">
    <source>
        <dbReference type="ARBA" id="ARBA00022737"/>
    </source>
</evidence>
<sequence length="574" mass="62102">MAAAVRLLPLLGRLLVVGEIRRSPDYLRRIIPHLPSHPKLAAAVSSLYFPLFPSSATFLHNLLIRASAASPSPRLSFAAFSSLLRSGHLPDHFTFPPLAKSASKFPSFPRTGAQVHAQAARRGLLADAFAVNSLLAMYAALRDAASMRGVLESCAEAADVVSWNTVVAGYARCGELGNARRAFDGMPRRNGASWSAMVGAYAAAGQLDVARDMFDRAPAAGRSVVTWNSMVAGLARHGLLPLARKMFDEMPARNLVSWNAMVRGYAVNGDVDGARELFDAMPEKDVVSWTCMVSGYARAGRHAQALELFRTMQSGDVRPNEVTMVSVFSACARLAALKEGRWAHAFIGKRGMVLDDGFNLGAALIDMYAKCGRPDVAAKVFRSLDRKNVSAWNALIAGLAANGDARRCIDVFEQMKVSDEKPDSVTFVSVLAACARAGLVDEGRRCFRSMSSGFGVQPELKHYGCMVDLLGRAGLVDEAEELVRGMPMAPDDKVLATLLAAADCKTLAKKAIAALPPELSAQANDPKRKARSQDPGWQFGWWPDTTKKDFVQCVFYKKIVPSGIKSFRQHLAGR</sequence>
<gene>
    <name evidence="5" type="primary">PCMP-E9</name>
    <name evidence="5" type="ORF">Zm00014a_015503</name>
</gene>
<name>A0A3L6FAV0_MAIZE</name>
<accession>A0A3L6FAV0</accession>
<evidence type="ECO:0000313" key="6">
    <source>
        <dbReference type="Proteomes" id="UP000251960"/>
    </source>
</evidence>
<proteinExistence type="predicted"/>
<dbReference type="FunFam" id="1.25.40.10:FF:000731">
    <property type="entry name" value="Pentatricopeptide repeat-containing protein"/>
    <property type="match status" value="1"/>
</dbReference>
<dbReference type="PANTHER" id="PTHR47926:SF444">
    <property type="entry name" value="PENTATRICOPEPTIDE REPEAT-CONTAINING PROTEIN"/>
    <property type="match status" value="1"/>
</dbReference>